<protein>
    <submittedName>
        <fullName evidence="6">LysR substrate-binding domain-containing protein</fullName>
    </submittedName>
</protein>
<organism evidence="6 7">
    <name type="scientific">Nocardioides eburneus</name>
    <dbReference type="NCBI Taxonomy" id="3231482"/>
    <lineage>
        <taxon>Bacteria</taxon>
        <taxon>Bacillati</taxon>
        <taxon>Actinomycetota</taxon>
        <taxon>Actinomycetes</taxon>
        <taxon>Propionibacteriales</taxon>
        <taxon>Nocardioidaceae</taxon>
        <taxon>Nocardioides</taxon>
    </lineage>
</organism>
<reference evidence="6 7" key="1">
    <citation type="submission" date="2024-07" db="EMBL/GenBank/DDBJ databases">
        <authorList>
            <person name="Lee S."/>
            <person name="Kang M."/>
        </authorList>
    </citation>
    <scope>NUCLEOTIDE SEQUENCE [LARGE SCALE GENOMIC DNA]</scope>
    <source>
        <strain evidence="6 7">DS6</strain>
    </source>
</reference>
<dbReference type="InterPro" id="IPR000847">
    <property type="entry name" value="LysR_HTH_N"/>
</dbReference>
<evidence type="ECO:0000256" key="4">
    <source>
        <dbReference type="ARBA" id="ARBA00023163"/>
    </source>
</evidence>
<dbReference type="SUPFAM" id="SSF53850">
    <property type="entry name" value="Periplasmic binding protein-like II"/>
    <property type="match status" value="1"/>
</dbReference>
<evidence type="ECO:0000313" key="7">
    <source>
        <dbReference type="Proteomes" id="UP001556631"/>
    </source>
</evidence>
<evidence type="ECO:0000256" key="3">
    <source>
        <dbReference type="ARBA" id="ARBA00023125"/>
    </source>
</evidence>
<dbReference type="InterPro" id="IPR036388">
    <property type="entry name" value="WH-like_DNA-bd_sf"/>
</dbReference>
<dbReference type="InterPro" id="IPR036390">
    <property type="entry name" value="WH_DNA-bd_sf"/>
</dbReference>
<name>A0ABV3SY99_9ACTN</name>
<dbReference type="PANTHER" id="PTHR30346">
    <property type="entry name" value="TRANSCRIPTIONAL DUAL REGULATOR HCAR-RELATED"/>
    <property type="match status" value="1"/>
</dbReference>
<dbReference type="EMBL" id="JBFPJR010000014">
    <property type="protein sequence ID" value="MEX0427926.1"/>
    <property type="molecule type" value="Genomic_DNA"/>
</dbReference>
<gene>
    <name evidence="6" type="ORF">AB3X52_09865</name>
</gene>
<accession>A0ABV3SY99</accession>
<keyword evidence="3" id="KW-0238">DNA-binding</keyword>
<evidence type="ECO:0000256" key="1">
    <source>
        <dbReference type="ARBA" id="ARBA00009437"/>
    </source>
</evidence>
<proteinExistence type="inferred from homology"/>
<comment type="similarity">
    <text evidence="1">Belongs to the LysR transcriptional regulatory family.</text>
</comment>
<keyword evidence="4" id="KW-0804">Transcription</keyword>
<dbReference type="PROSITE" id="PS50931">
    <property type="entry name" value="HTH_LYSR"/>
    <property type="match status" value="1"/>
</dbReference>
<dbReference type="InterPro" id="IPR005119">
    <property type="entry name" value="LysR_subst-bd"/>
</dbReference>
<sequence>MSAVTSRSSELPFTLRQLQLFVAVAEAGSLTGAADQLLLSPTAVSLAIGHLEKALGETLFTRQRSRGVALTSTGRFVLDRARAVLHTADEFLQDTRVGPDRLTGAVTIGCFQSLGPTVLPILLSTFTERHPAVEISFVEGSQDELSQALEQGTIDVLVCYDFTLPAGSERARLGTRDPAVLLPGGHWAACDLDTPLDVTLLAAEPYILLATPVTEQHALKVLGTLGVEPEVRYRSTNIETVRSLVGRGLGWTLILQRPAPNRTYEGLPVVTRVLRGDAPPEVVVLAWRRNRPLSRVARALVEHARVVVPEAERRSDRVHDAAAPASVVEH</sequence>
<evidence type="ECO:0000259" key="5">
    <source>
        <dbReference type="PROSITE" id="PS50931"/>
    </source>
</evidence>
<evidence type="ECO:0000313" key="6">
    <source>
        <dbReference type="EMBL" id="MEX0427926.1"/>
    </source>
</evidence>
<dbReference type="PANTHER" id="PTHR30346:SF0">
    <property type="entry name" value="HCA OPERON TRANSCRIPTIONAL ACTIVATOR HCAR"/>
    <property type="match status" value="1"/>
</dbReference>
<dbReference type="Pfam" id="PF03466">
    <property type="entry name" value="LysR_substrate"/>
    <property type="match status" value="1"/>
</dbReference>
<dbReference type="Gene3D" id="3.40.190.10">
    <property type="entry name" value="Periplasmic binding protein-like II"/>
    <property type="match status" value="2"/>
</dbReference>
<feature type="domain" description="HTH lysR-type" evidence="5">
    <location>
        <begin position="13"/>
        <end position="71"/>
    </location>
</feature>
<dbReference type="RefSeq" id="WP_367993766.1">
    <property type="nucleotide sequence ID" value="NZ_JBFPJR010000014.1"/>
</dbReference>
<evidence type="ECO:0000256" key="2">
    <source>
        <dbReference type="ARBA" id="ARBA00023015"/>
    </source>
</evidence>
<dbReference type="Gene3D" id="1.10.10.10">
    <property type="entry name" value="Winged helix-like DNA-binding domain superfamily/Winged helix DNA-binding domain"/>
    <property type="match status" value="1"/>
</dbReference>
<dbReference type="Pfam" id="PF00126">
    <property type="entry name" value="HTH_1"/>
    <property type="match status" value="1"/>
</dbReference>
<comment type="caution">
    <text evidence="6">The sequence shown here is derived from an EMBL/GenBank/DDBJ whole genome shotgun (WGS) entry which is preliminary data.</text>
</comment>
<keyword evidence="7" id="KW-1185">Reference proteome</keyword>
<dbReference type="SUPFAM" id="SSF46785">
    <property type="entry name" value="Winged helix' DNA-binding domain"/>
    <property type="match status" value="1"/>
</dbReference>
<dbReference type="Proteomes" id="UP001556631">
    <property type="component" value="Unassembled WGS sequence"/>
</dbReference>
<keyword evidence="2" id="KW-0805">Transcription regulation</keyword>